<keyword evidence="1" id="KW-0812">Transmembrane</keyword>
<sequence length="215" mass="22890">MMQGRGVKQGPLPGSPGAIFRGMALLGRGRRDGMNCFGATADSVLTALAPRVALWLVGSLLTLAHAPTAINGTKILLSLCLVLAPTLVTHQLAQLWGRQALWPRYITAALWCDWLVLFIMLGTVAVLGTVLGMALPRGIGAIGAGVILNGVVIVYNLWLTWFVARVGLALGAWRAVLLVLAIVAVFLALSELSVVLPPHYAPWQDFLAMPPPESR</sequence>
<evidence type="ECO:0000313" key="3">
    <source>
        <dbReference type="Proteomes" id="UP000534870"/>
    </source>
</evidence>
<proteinExistence type="predicted"/>
<organism evidence="2 3">
    <name type="scientific">Nguyenibacter vanlangensis</name>
    <dbReference type="NCBI Taxonomy" id="1216886"/>
    <lineage>
        <taxon>Bacteria</taxon>
        <taxon>Pseudomonadati</taxon>
        <taxon>Pseudomonadota</taxon>
        <taxon>Alphaproteobacteria</taxon>
        <taxon>Acetobacterales</taxon>
        <taxon>Acetobacteraceae</taxon>
        <taxon>Nguyenibacter</taxon>
    </lineage>
</organism>
<gene>
    <name evidence="2" type="ORF">HUK84_13175</name>
</gene>
<keyword evidence="1" id="KW-1133">Transmembrane helix</keyword>
<keyword evidence="1" id="KW-0472">Membrane</keyword>
<protein>
    <submittedName>
        <fullName evidence="2">Uncharacterized protein</fullName>
    </submittedName>
</protein>
<reference evidence="2 3" key="1">
    <citation type="submission" date="2020-06" db="EMBL/GenBank/DDBJ databases">
        <title>Description of novel acetic acid bacteria.</title>
        <authorList>
            <person name="Sombolestani A."/>
        </authorList>
    </citation>
    <scope>NUCLEOTIDE SEQUENCE [LARGE SCALE GENOMIC DNA]</scope>
    <source>
        <strain evidence="2 3">LMG 31431</strain>
    </source>
</reference>
<dbReference type="Proteomes" id="UP000534870">
    <property type="component" value="Unassembled WGS sequence"/>
</dbReference>
<evidence type="ECO:0000256" key="1">
    <source>
        <dbReference type="SAM" id="Phobius"/>
    </source>
</evidence>
<accession>A0A7Y7IXB6</accession>
<dbReference type="AlphaFoldDB" id="A0A7Y7IXB6"/>
<feature type="transmembrane region" description="Helical" evidence="1">
    <location>
        <begin position="108"/>
        <end position="135"/>
    </location>
</feature>
<evidence type="ECO:0000313" key="2">
    <source>
        <dbReference type="EMBL" id="NVN12059.1"/>
    </source>
</evidence>
<name>A0A7Y7IXB6_9PROT</name>
<feature type="transmembrane region" description="Helical" evidence="1">
    <location>
        <begin position="141"/>
        <end position="163"/>
    </location>
</feature>
<dbReference type="RefSeq" id="WP_176640701.1">
    <property type="nucleotide sequence ID" value="NZ_JABXXP010000324.1"/>
</dbReference>
<comment type="caution">
    <text evidence="2">The sequence shown here is derived from an EMBL/GenBank/DDBJ whole genome shotgun (WGS) entry which is preliminary data.</text>
</comment>
<feature type="transmembrane region" description="Helical" evidence="1">
    <location>
        <begin position="175"/>
        <end position="196"/>
    </location>
</feature>
<dbReference type="EMBL" id="JABXXP010000324">
    <property type="protein sequence ID" value="NVN12059.1"/>
    <property type="molecule type" value="Genomic_DNA"/>
</dbReference>